<organism evidence="8 9">
    <name type="scientific">Methylohalomonas lacus</name>
    <dbReference type="NCBI Taxonomy" id="398773"/>
    <lineage>
        <taxon>Bacteria</taxon>
        <taxon>Pseudomonadati</taxon>
        <taxon>Pseudomonadota</taxon>
        <taxon>Gammaproteobacteria</taxon>
        <taxon>Methylohalomonadales</taxon>
        <taxon>Methylohalomonadaceae</taxon>
        <taxon>Methylohalomonas</taxon>
    </lineage>
</organism>
<dbReference type="PANTHER" id="PTHR30287:SF1">
    <property type="entry name" value="INNER MEMBRANE PROTEIN"/>
    <property type="match status" value="1"/>
</dbReference>
<dbReference type="Pfam" id="PF02687">
    <property type="entry name" value="FtsX"/>
    <property type="match status" value="2"/>
</dbReference>
<evidence type="ECO:0000313" key="8">
    <source>
        <dbReference type="EMBL" id="MCS3903379.1"/>
    </source>
</evidence>
<feature type="transmembrane region" description="Helical" evidence="6">
    <location>
        <begin position="713"/>
        <end position="730"/>
    </location>
</feature>
<keyword evidence="3 6" id="KW-0812">Transmembrane</keyword>
<feature type="transmembrane region" description="Helical" evidence="6">
    <location>
        <begin position="260"/>
        <end position="279"/>
    </location>
</feature>
<accession>A0AAE3HJ84</accession>
<feature type="transmembrane region" description="Helical" evidence="6">
    <location>
        <begin position="762"/>
        <end position="785"/>
    </location>
</feature>
<sequence>MMHPGMIPRWSWNALRRDWRAGELRLIAAALVIAVAASTAVGFFTDRISRALASQAGELIGGDLVLESADPIADTIKQRAADAGLSHAETLTFRSAVSSDDDLLLAELKAVAAPYPLIGRLRVADQLFGDEYETDQIPARDNVWLDTRLMQALELAVGDRVDIGAKSFTVSRVLTYEPDRGGDLLNIAPRAMINLADIPATELIQPGSRLDYHLLLAGPLEAVERMRDWLAASAPDDLEIQDVREGRPELRTALDRAEQYLGLAAIVAVALAGLAVALATRRYVTRHLDYCAILRCFGATQNFILASYTLQLVWLGLIAGLIGCGIGWLAQHGLAALMGALVAGPLPAAGPLPVFIGLAIGLITLLGFALPQIYSLKSVPPGRVLRRDLGPVSLGTVSVYGLAIAALAALLPWQSGDPKLSLYTLFGLLAGAALLAGSAWLLIRGLSRLRARVGISWRFGLANVARRASGSAAQVLGIGLGLTLMLLLTLVRADLLDGWRERVPDDAPNYFLINVQPDEVQGVSAFLKQRAGVDASLYPMVRGRLVAINGTEIDAEQDYPDGRARRLAEREFNLSWAEQLQADNKLEAGRWWPEEGTDQNWFSVEEGIADTLGIEIGDTLTYQIAGETVQGQVRNLRWVEWDSFNVNFFVVANPGVLDDQPATYITSFYLPAEHRSALNELVRQYPSATVIDVDTLLTQVRKIMEQVIQTVEYVFGFTLLAGLLVLFAAMQSTHDERRYETALLTALGASRAQILRGLAAEFAVIGLVAGTLSGLAATLASWLLATQVLNIPFEFNPLIWVIGLGGGVLVVLLAGLAGTWKVLQHSPLAVLR</sequence>
<protein>
    <submittedName>
        <fullName evidence="8">ABC transport system permease protein</fullName>
    </submittedName>
</protein>
<feature type="transmembrane region" description="Helical" evidence="6">
    <location>
        <begin position="312"/>
        <end position="330"/>
    </location>
</feature>
<keyword evidence="5 6" id="KW-0472">Membrane</keyword>
<dbReference type="InterPro" id="IPR038766">
    <property type="entry name" value="Membrane_comp_ABC_pdt"/>
</dbReference>
<evidence type="ECO:0000259" key="7">
    <source>
        <dbReference type="Pfam" id="PF02687"/>
    </source>
</evidence>
<feature type="domain" description="ABC3 transporter permease C-terminal" evidence="7">
    <location>
        <begin position="263"/>
        <end position="375"/>
    </location>
</feature>
<evidence type="ECO:0000256" key="4">
    <source>
        <dbReference type="ARBA" id="ARBA00022989"/>
    </source>
</evidence>
<dbReference type="PANTHER" id="PTHR30287">
    <property type="entry name" value="MEMBRANE COMPONENT OF PREDICTED ABC SUPERFAMILY METABOLITE UPTAKE TRANSPORTER"/>
    <property type="match status" value="1"/>
</dbReference>
<keyword evidence="9" id="KW-1185">Reference proteome</keyword>
<reference evidence="8" key="1">
    <citation type="submission" date="2022-08" db="EMBL/GenBank/DDBJ databases">
        <title>Genomic Encyclopedia of Type Strains, Phase III (KMG-III): the genomes of soil and plant-associated and newly described type strains.</title>
        <authorList>
            <person name="Whitman W."/>
        </authorList>
    </citation>
    <scope>NUCLEOTIDE SEQUENCE</scope>
    <source>
        <strain evidence="8">HMT 1</strain>
    </source>
</reference>
<gene>
    <name evidence="8" type="ORF">J2T55_001400</name>
</gene>
<dbReference type="EMBL" id="JANUCT010000008">
    <property type="protein sequence ID" value="MCS3903379.1"/>
    <property type="molecule type" value="Genomic_DNA"/>
</dbReference>
<comment type="caution">
    <text evidence="8">The sequence shown here is derived from an EMBL/GenBank/DDBJ whole genome shotgun (WGS) entry which is preliminary data.</text>
</comment>
<proteinExistence type="predicted"/>
<evidence type="ECO:0000256" key="6">
    <source>
        <dbReference type="SAM" id="Phobius"/>
    </source>
</evidence>
<name>A0AAE3HJ84_9GAMM</name>
<feature type="transmembrane region" description="Helical" evidence="6">
    <location>
        <begin position="475"/>
        <end position="493"/>
    </location>
</feature>
<evidence type="ECO:0000256" key="5">
    <source>
        <dbReference type="ARBA" id="ARBA00023136"/>
    </source>
</evidence>
<dbReference type="AlphaFoldDB" id="A0AAE3HJ84"/>
<keyword evidence="4 6" id="KW-1133">Transmembrane helix</keyword>
<dbReference type="Proteomes" id="UP001204445">
    <property type="component" value="Unassembled WGS sequence"/>
</dbReference>
<feature type="transmembrane region" description="Helical" evidence="6">
    <location>
        <begin position="350"/>
        <end position="371"/>
    </location>
</feature>
<dbReference type="RefSeq" id="WP_259055098.1">
    <property type="nucleotide sequence ID" value="NZ_JANUCT010000008.1"/>
</dbReference>
<feature type="transmembrane region" description="Helical" evidence="6">
    <location>
        <begin position="797"/>
        <end position="823"/>
    </location>
</feature>
<feature type="domain" description="ABC3 transporter permease C-terminal" evidence="7">
    <location>
        <begin position="715"/>
        <end position="827"/>
    </location>
</feature>
<dbReference type="InterPro" id="IPR003838">
    <property type="entry name" value="ABC3_permease_C"/>
</dbReference>
<evidence type="ECO:0000313" key="9">
    <source>
        <dbReference type="Proteomes" id="UP001204445"/>
    </source>
</evidence>
<feature type="transmembrane region" description="Helical" evidence="6">
    <location>
        <begin position="420"/>
        <end position="443"/>
    </location>
</feature>
<feature type="transmembrane region" description="Helical" evidence="6">
    <location>
        <begin position="392"/>
        <end position="414"/>
    </location>
</feature>
<keyword evidence="2" id="KW-1003">Cell membrane</keyword>
<comment type="subcellular location">
    <subcellularLocation>
        <location evidence="1">Cell membrane</location>
        <topology evidence="1">Multi-pass membrane protein</topology>
    </subcellularLocation>
</comment>
<evidence type="ECO:0000256" key="3">
    <source>
        <dbReference type="ARBA" id="ARBA00022692"/>
    </source>
</evidence>
<dbReference type="GO" id="GO:0005886">
    <property type="term" value="C:plasma membrane"/>
    <property type="evidence" value="ECO:0007669"/>
    <property type="project" value="UniProtKB-SubCell"/>
</dbReference>
<evidence type="ECO:0000256" key="1">
    <source>
        <dbReference type="ARBA" id="ARBA00004651"/>
    </source>
</evidence>
<evidence type="ECO:0000256" key="2">
    <source>
        <dbReference type="ARBA" id="ARBA00022475"/>
    </source>
</evidence>